<evidence type="ECO:0000313" key="1">
    <source>
        <dbReference type="EMBL" id="KAI0297036.1"/>
    </source>
</evidence>
<accession>A0AAD4QKF3</accession>
<reference evidence="1" key="1">
    <citation type="journal article" date="2022" name="New Phytol.">
        <title>Evolutionary transition to the ectomycorrhizal habit in the genomes of a hyperdiverse lineage of mushroom-forming fungi.</title>
        <authorList>
            <person name="Looney B."/>
            <person name="Miyauchi S."/>
            <person name="Morin E."/>
            <person name="Drula E."/>
            <person name="Courty P.E."/>
            <person name="Kohler A."/>
            <person name="Kuo A."/>
            <person name="LaButti K."/>
            <person name="Pangilinan J."/>
            <person name="Lipzen A."/>
            <person name="Riley R."/>
            <person name="Andreopoulos W."/>
            <person name="He G."/>
            <person name="Johnson J."/>
            <person name="Nolan M."/>
            <person name="Tritt A."/>
            <person name="Barry K.W."/>
            <person name="Grigoriev I.V."/>
            <person name="Nagy L.G."/>
            <person name="Hibbett D."/>
            <person name="Henrissat B."/>
            <person name="Matheny P.B."/>
            <person name="Labbe J."/>
            <person name="Martin F.M."/>
        </authorList>
    </citation>
    <scope>NUCLEOTIDE SEQUENCE</scope>
    <source>
        <strain evidence="1">BPL690</strain>
    </source>
</reference>
<sequence>MPDIELEKWLEGHHHQYEDPLTAEIIHVYAIAGAPVFRDDPKVPRYDFDIEVPLWGVTWILKGYIDIGTFEINAEFSVKVPILGTFRLAAVKGNLKDGVQVSFGISVLKGTARFYINGGWLWVDLSATVFGTVYGPLKVKLIPLPWVFSIFSDLS</sequence>
<gene>
    <name evidence="1" type="ORF">B0F90DRAFT_1669598</name>
</gene>
<organism evidence="1 2">
    <name type="scientific">Multifurca ochricompacta</name>
    <dbReference type="NCBI Taxonomy" id="376703"/>
    <lineage>
        <taxon>Eukaryota</taxon>
        <taxon>Fungi</taxon>
        <taxon>Dikarya</taxon>
        <taxon>Basidiomycota</taxon>
        <taxon>Agaricomycotina</taxon>
        <taxon>Agaricomycetes</taxon>
        <taxon>Russulales</taxon>
        <taxon>Russulaceae</taxon>
        <taxon>Multifurca</taxon>
    </lineage>
</organism>
<dbReference type="AlphaFoldDB" id="A0AAD4QKF3"/>
<keyword evidence="2" id="KW-1185">Reference proteome</keyword>
<evidence type="ECO:0000313" key="2">
    <source>
        <dbReference type="Proteomes" id="UP001203297"/>
    </source>
</evidence>
<comment type="caution">
    <text evidence="1">The sequence shown here is derived from an EMBL/GenBank/DDBJ whole genome shotgun (WGS) entry which is preliminary data.</text>
</comment>
<name>A0AAD4QKF3_9AGAM</name>
<protein>
    <submittedName>
        <fullName evidence="1">Uncharacterized protein</fullName>
    </submittedName>
</protein>
<dbReference type="Proteomes" id="UP001203297">
    <property type="component" value="Unassembled WGS sequence"/>
</dbReference>
<dbReference type="EMBL" id="WTXG01000041">
    <property type="protein sequence ID" value="KAI0297036.1"/>
    <property type="molecule type" value="Genomic_DNA"/>
</dbReference>
<proteinExistence type="predicted"/>